<keyword evidence="1" id="KW-0812">Transmembrane</keyword>
<evidence type="ECO:0000256" key="1">
    <source>
        <dbReference type="SAM" id="Phobius"/>
    </source>
</evidence>
<feature type="transmembrane region" description="Helical" evidence="1">
    <location>
        <begin position="374"/>
        <end position="394"/>
    </location>
</feature>
<keyword evidence="4" id="KW-1185">Reference proteome</keyword>
<organism evidence="3 4">
    <name type="scientific">Arcicella aquatica</name>
    <dbReference type="NCBI Taxonomy" id="217141"/>
    <lineage>
        <taxon>Bacteria</taxon>
        <taxon>Pseudomonadati</taxon>
        <taxon>Bacteroidota</taxon>
        <taxon>Cytophagia</taxon>
        <taxon>Cytophagales</taxon>
        <taxon>Flectobacillaceae</taxon>
        <taxon>Arcicella</taxon>
    </lineage>
</organism>
<dbReference type="InterPro" id="IPR011933">
    <property type="entry name" value="Double_TM_dom"/>
</dbReference>
<evidence type="ECO:0000313" key="3">
    <source>
        <dbReference type="EMBL" id="MEA5259073.1"/>
    </source>
</evidence>
<dbReference type="PANTHER" id="PTHR37464:SF1">
    <property type="entry name" value="BLL2463 PROTEIN"/>
    <property type="match status" value="1"/>
</dbReference>
<protein>
    <submittedName>
        <fullName evidence="3">BatA domain-containing protein</fullName>
    </submittedName>
</protein>
<dbReference type="PANTHER" id="PTHR37464">
    <property type="entry name" value="BLL2463 PROTEIN"/>
    <property type="match status" value="1"/>
</dbReference>
<dbReference type="Pfam" id="PF07584">
    <property type="entry name" value="BatA"/>
    <property type="match status" value="1"/>
</dbReference>
<feature type="transmembrane region" description="Helical" evidence="1">
    <location>
        <begin position="56"/>
        <end position="74"/>
    </location>
</feature>
<dbReference type="NCBIfam" id="TIGR02226">
    <property type="entry name" value="two_anch"/>
    <property type="match status" value="1"/>
</dbReference>
<name>A0ABU5QPR3_9BACT</name>
<comment type="caution">
    <text evidence="3">The sequence shown here is derived from an EMBL/GenBank/DDBJ whole genome shotgun (WGS) entry which is preliminary data.</text>
</comment>
<evidence type="ECO:0000313" key="4">
    <source>
        <dbReference type="Proteomes" id="UP001304671"/>
    </source>
</evidence>
<keyword evidence="1" id="KW-1133">Transmembrane helix</keyword>
<feature type="transmembrane region" description="Helical" evidence="1">
    <location>
        <begin position="6"/>
        <end position="24"/>
    </location>
</feature>
<dbReference type="RefSeq" id="WP_323250586.1">
    <property type="nucleotide sequence ID" value="NZ_JAYFUL010000024.1"/>
</dbReference>
<gene>
    <name evidence="3" type="ORF">VB264_14850</name>
</gene>
<feature type="domain" description="Aerotolerance regulator N-terminal" evidence="2">
    <location>
        <begin position="1"/>
        <end position="76"/>
    </location>
</feature>
<keyword evidence="1" id="KW-0472">Membrane</keyword>
<accession>A0ABU5QPR3</accession>
<evidence type="ECO:0000259" key="2">
    <source>
        <dbReference type="Pfam" id="PF07584"/>
    </source>
</evidence>
<dbReference type="Proteomes" id="UP001304671">
    <property type="component" value="Unassembled WGS sequence"/>
</dbReference>
<reference evidence="3 4" key="1">
    <citation type="submission" date="2023-12" db="EMBL/GenBank/DDBJ databases">
        <title>Novel species of the genus Arcicella isolated from rivers.</title>
        <authorList>
            <person name="Lu H."/>
        </authorList>
    </citation>
    <scope>NUCLEOTIDE SEQUENCE [LARGE SCALE GENOMIC DNA]</scope>
    <source>
        <strain evidence="3 4">LMG 21963</strain>
    </source>
</reference>
<sequence>MELLNPLMLWGALAIAVPIIIHFWHQKKGKVIYWAATNWLIEKNLQQSRGIRLDNIFLLILRCLLLLLLCLLLSKPLLHALNRHQVAHKVHLVQANSLVVNSYKFELEQALKKGEKCYWFSPTLEPITDFSQTIKNEKIDGITIQNSLNQLSGLIDNEQINMYFVNSEALANLPHIFVPNTFSVHSLTDSSQQQAKPYLALADNKKVFIGSNKLLTATSDNIANGAVKHTGLIKVLIENIDDSEKQSIKASLTALSQTYQLAFQLSEKAEDNVSYDIVFSNHPLKKVLTNNTLYFFSNTNKWEVTGSQSNQILIPDLLNPQKTEIVYNGLLPEFLGEKIIQHFGLQNEYKALSHQQLNSLFKAQKYFKALSNDWFPKSLLLIFILLLALERWIAIYKNS</sequence>
<dbReference type="EMBL" id="JAYFUL010000024">
    <property type="protein sequence ID" value="MEA5259073.1"/>
    <property type="molecule type" value="Genomic_DNA"/>
</dbReference>
<proteinExistence type="predicted"/>
<dbReference type="InterPro" id="IPR024163">
    <property type="entry name" value="Aerotolerance_reg_N"/>
</dbReference>